<dbReference type="EMBL" id="ABIY02000096">
    <property type="protein sequence ID" value="EDV00400.1"/>
    <property type="molecule type" value="Genomic_DNA"/>
</dbReference>
<dbReference type="AlphaFoldDB" id="B3JKQ6"/>
<dbReference type="HOGENOM" id="CLU_3004377_0_0_10"/>
<sequence length="56" mass="6633">MVFIVITFTNISKSLRYYFFCAEKTFIAANPIWILTDFNIISTIRCFYITTFASKF</sequence>
<comment type="caution">
    <text evidence="1">The sequence shown here is derived from an EMBL/GenBank/DDBJ whole genome shotgun (WGS) entry which is preliminary data.</text>
</comment>
<evidence type="ECO:0000313" key="1">
    <source>
        <dbReference type="EMBL" id="EDV00400.1"/>
    </source>
</evidence>
<reference evidence="1 2" key="2">
    <citation type="submission" date="2008-04" db="EMBL/GenBank/DDBJ databases">
        <authorList>
            <person name="Fulton L."/>
            <person name="Clifton S."/>
            <person name="Fulton B."/>
            <person name="Xu J."/>
            <person name="Minx P."/>
            <person name="Pepin K.H."/>
            <person name="Johnson M."/>
            <person name="Thiruvilangam P."/>
            <person name="Bhonagiri V."/>
            <person name="Nash W.E."/>
            <person name="Mardis E.R."/>
            <person name="Wilson R.K."/>
        </authorList>
    </citation>
    <scope>NUCLEOTIDE SEQUENCE [LARGE SCALE GENOMIC DNA]</scope>
    <source>
        <strain evidence="1 2">DSM 17136</strain>
    </source>
</reference>
<evidence type="ECO:0000313" key="2">
    <source>
        <dbReference type="Proteomes" id="UP000003146"/>
    </source>
</evidence>
<accession>B3JKQ6</accession>
<protein>
    <submittedName>
        <fullName evidence="1">Uncharacterized protein</fullName>
    </submittedName>
</protein>
<organism evidence="1 2">
    <name type="scientific">Phocaeicola coprocola DSM 17136</name>
    <dbReference type="NCBI Taxonomy" id="470145"/>
    <lineage>
        <taxon>Bacteria</taxon>
        <taxon>Pseudomonadati</taxon>
        <taxon>Bacteroidota</taxon>
        <taxon>Bacteroidia</taxon>
        <taxon>Bacteroidales</taxon>
        <taxon>Bacteroidaceae</taxon>
        <taxon>Phocaeicola</taxon>
    </lineage>
</organism>
<gene>
    <name evidence="1" type="ORF">BACCOP_02487</name>
</gene>
<dbReference type="Proteomes" id="UP000003146">
    <property type="component" value="Unassembled WGS sequence"/>
</dbReference>
<name>B3JKQ6_9BACT</name>
<proteinExistence type="predicted"/>
<dbReference type="STRING" id="470145.BACCOP_02487"/>
<reference evidence="1 2" key="1">
    <citation type="submission" date="2008-04" db="EMBL/GenBank/DDBJ databases">
        <title>Draft genome sequence of Bacteroides coprocola (DSM 17136).</title>
        <authorList>
            <person name="Sudarsanam P."/>
            <person name="Ley R."/>
            <person name="Guruge J."/>
            <person name="Turnbaugh P.J."/>
            <person name="Mahowald M."/>
            <person name="Liep D."/>
            <person name="Gordon J."/>
        </authorList>
    </citation>
    <scope>NUCLEOTIDE SEQUENCE [LARGE SCALE GENOMIC DNA]</scope>
    <source>
        <strain evidence="1 2">DSM 17136</strain>
    </source>
</reference>